<dbReference type="InterPro" id="IPR036774">
    <property type="entry name" value="ERV/ALR_sulphydryl_oxid_sf"/>
</dbReference>
<dbReference type="InterPro" id="IPR017905">
    <property type="entry name" value="ERV/ALR_sulphydryl_oxidase"/>
</dbReference>
<keyword evidence="7" id="KW-1015">Disulfide bond</keyword>
<dbReference type="SUPFAM" id="SSF69000">
    <property type="entry name" value="FAD-dependent thiol oxidase"/>
    <property type="match status" value="1"/>
</dbReference>
<dbReference type="STRING" id="1408657.A0A0W4ZL44"/>
<reference evidence="11" key="1">
    <citation type="journal article" date="2016" name="Nat. Commun.">
        <title>Genome analysis of three Pneumocystis species reveals adaptation mechanisms to life exclusively in mammalian hosts.</title>
        <authorList>
            <person name="Ma L."/>
            <person name="Chen Z."/>
            <person name="Huang D.W."/>
            <person name="Kutty G."/>
            <person name="Ishihara M."/>
            <person name="Wang H."/>
            <person name="Abouelleil A."/>
            <person name="Bishop L."/>
            <person name="Davey E."/>
            <person name="Deng R."/>
            <person name="Deng X."/>
            <person name="Fan L."/>
            <person name="Fantoni G."/>
            <person name="Fitzgerald M."/>
            <person name="Gogineni E."/>
            <person name="Goldberg J.M."/>
            <person name="Handley G."/>
            <person name="Hu X."/>
            <person name="Huber C."/>
            <person name="Jiao X."/>
            <person name="Jones K."/>
            <person name="Levin J.Z."/>
            <person name="Liu Y."/>
            <person name="Macdonald P."/>
            <person name="Melnikov A."/>
            <person name="Raley C."/>
            <person name="Sassi M."/>
            <person name="Sherman B.T."/>
            <person name="Song X."/>
            <person name="Sykes S."/>
            <person name="Tran B."/>
            <person name="Walsh L."/>
            <person name="Xia Y."/>
            <person name="Yang J."/>
            <person name="Young S."/>
            <person name="Zeng Q."/>
            <person name="Zheng X."/>
            <person name="Stephens R."/>
            <person name="Nusbaum C."/>
            <person name="Birren B.W."/>
            <person name="Azadi P."/>
            <person name="Lempicki R.A."/>
            <person name="Cuomo C.A."/>
            <person name="Kovacs J.A."/>
        </authorList>
    </citation>
    <scope>NUCLEOTIDE SEQUENCE [LARGE SCALE GENOMIC DNA]</scope>
    <source>
        <strain evidence="11">RU7</strain>
    </source>
</reference>
<dbReference type="PROSITE" id="PS51324">
    <property type="entry name" value="ERV_ALR"/>
    <property type="match status" value="1"/>
</dbReference>
<comment type="subcellular location">
    <subcellularLocation>
        <location evidence="2">Mitochondrion intermembrane space</location>
    </subcellularLocation>
</comment>
<dbReference type="PANTHER" id="PTHR12645">
    <property type="entry name" value="ALR/ERV"/>
    <property type="match status" value="1"/>
</dbReference>
<evidence type="ECO:0000256" key="7">
    <source>
        <dbReference type="ARBA" id="ARBA00023157"/>
    </source>
</evidence>
<dbReference type="GO" id="GO:0016971">
    <property type="term" value="F:flavin-dependent sulfhydryl oxidase activity"/>
    <property type="evidence" value="ECO:0007669"/>
    <property type="project" value="EnsemblFungi"/>
</dbReference>
<gene>
    <name evidence="10" type="ORF">T551_02370</name>
</gene>
<keyword evidence="6" id="KW-0496">Mitochondrion</keyword>
<organism evidence="10 11">
    <name type="scientific">Pneumocystis jirovecii (strain RU7)</name>
    <name type="common">Human pneumocystis pneumonia agent</name>
    <dbReference type="NCBI Taxonomy" id="1408657"/>
    <lineage>
        <taxon>Eukaryota</taxon>
        <taxon>Fungi</taxon>
        <taxon>Dikarya</taxon>
        <taxon>Ascomycota</taxon>
        <taxon>Taphrinomycotina</taxon>
        <taxon>Pneumocystomycetes</taxon>
        <taxon>Pneumocystaceae</taxon>
        <taxon>Pneumocystis</taxon>
    </lineage>
</organism>
<evidence type="ECO:0000256" key="4">
    <source>
        <dbReference type="ARBA" id="ARBA00022827"/>
    </source>
</evidence>
<dbReference type="Gene3D" id="1.20.120.310">
    <property type="entry name" value="ERV/ALR sulfhydryl oxidase domain"/>
    <property type="match status" value="1"/>
</dbReference>
<evidence type="ECO:0000256" key="8">
    <source>
        <dbReference type="RuleBase" id="RU371123"/>
    </source>
</evidence>
<dbReference type="GeneID" id="28940888"/>
<keyword evidence="11" id="KW-1185">Reference proteome</keyword>
<evidence type="ECO:0000256" key="5">
    <source>
        <dbReference type="ARBA" id="ARBA00023002"/>
    </source>
</evidence>
<dbReference type="FunFam" id="1.20.120.310:FF:000003">
    <property type="entry name" value="Sulfhydryl oxidase"/>
    <property type="match status" value="1"/>
</dbReference>
<keyword evidence="5 8" id="KW-0560">Oxidoreductase</keyword>
<evidence type="ECO:0000259" key="9">
    <source>
        <dbReference type="PROSITE" id="PS51324"/>
    </source>
</evidence>
<evidence type="ECO:0000313" key="11">
    <source>
        <dbReference type="Proteomes" id="UP000053447"/>
    </source>
</evidence>
<dbReference type="OrthoDB" id="17199at2759"/>
<dbReference type="Proteomes" id="UP000053447">
    <property type="component" value="Unassembled WGS sequence"/>
</dbReference>
<evidence type="ECO:0000256" key="6">
    <source>
        <dbReference type="ARBA" id="ARBA00023128"/>
    </source>
</evidence>
<evidence type="ECO:0000313" key="10">
    <source>
        <dbReference type="EMBL" id="KTW29096.1"/>
    </source>
</evidence>
<dbReference type="GO" id="GO:0160203">
    <property type="term" value="P:mitochondrial disulfide relay system"/>
    <property type="evidence" value="ECO:0007669"/>
    <property type="project" value="EnsemblFungi"/>
</dbReference>
<evidence type="ECO:0000256" key="1">
    <source>
        <dbReference type="ARBA" id="ARBA00001974"/>
    </source>
</evidence>
<keyword evidence="4 8" id="KW-0274">FAD</keyword>
<dbReference type="VEuPathDB" id="FungiDB:T551_02370"/>
<comment type="cofactor">
    <cofactor evidence="1 8">
        <name>FAD</name>
        <dbReference type="ChEBI" id="CHEBI:57692"/>
    </cofactor>
</comment>
<dbReference type="EC" id="1.8.3.2" evidence="8"/>
<dbReference type="GO" id="GO:0005758">
    <property type="term" value="C:mitochondrial intermembrane space"/>
    <property type="evidence" value="ECO:0007669"/>
    <property type="project" value="UniProtKB-SubCell"/>
</dbReference>
<comment type="catalytic activity">
    <reaction evidence="8">
        <text>2 R'C(R)SH + O2 = R'C(R)S-S(R)CR' + H2O2</text>
        <dbReference type="Rhea" id="RHEA:17357"/>
        <dbReference type="ChEBI" id="CHEBI:15379"/>
        <dbReference type="ChEBI" id="CHEBI:16240"/>
        <dbReference type="ChEBI" id="CHEBI:16520"/>
        <dbReference type="ChEBI" id="CHEBI:17412"/>
        <dbReference type="EC" id="1.8.3.2"/>
    </reaction>
</comment>
<sequence length="175" mass="20402">MESKKNIEVLTKDQQTSHISENTTTKRCRICMSFKDWMQQQGATLPNKYNVSSDINGAKWADCPPDSEALGRATWTLLHTISANYPESATAEEQSEMRSFLMIFAKRYPCFYCAKDFREWMHQDENRAMVGGREELSLWMCQAHNEVNRKLGKPIFDCSKWKERWLDGWKDGRCG</sequence>
<comment type="caution">
    <text evidence="10">The sequence shown here is derived from an EMBL/GenBank/DDBJ whole genome shotgun (WGS) entry which is preliminary data.</text>
</comment>
<keyword evidence="3 8" id="KW-0285">Flavoprotein</keyword>
<dbReference type="PANTHER" id="PTHR12645:SF0">
    <property type="entry name" value="FAD-LINKED SULFHYDRYL OXIDASE ALR"/>
    <property type="match status" value="1"/>
</dbReference>
<protein>
    <recommendedName>
        <fullName evidence="8">Sulfhydryl oxidase</fullName>
        <ecNumber evidence="8">1.8.3.2</ecNumber>
    </recommendedName>
</protein>
<dbReference type="EMBL" id="LFWA01000010">
    <property type="protein sequence ID" value="KTW29096.1"/>
    <property type="molecule type" value="Genomic_DNA"/>
</dbReference>
<evidence type="ECO:0000256" key="3">
    <source>
        <dbReference type="ARBA" id="ARBA00022630"/>
    </source>
</evidence>
<dbReference type="Pfam" id="PF04777">
    <property type="entry name" value="Evr1_Alr"/>
    <property type="match status" value="1"/>
</dbReference>
<dbReference type="InterPro" id="IPR039799">
    <property type="entry name" value="ALR/ERV"/>
</dbReference>
<dbReference type="AlphaFoldDB" id="A0A0W4ZL44"/>
<dbReference type="GO" id="GO:0034599">
    <property type="term" value="P:cellular response to oxidative stress"/>
    <property type="evidence" value="ECO:0007669"/>
    <property type="project" value="EnsemblFungi"/>
</dbReference>
<feature type="domain" description="ERV/ALR sulfhydryl oxidase" evidence="9">
    <location>
        <begin position="63"/>
        <end position="165"/>
    </location>
</feature>
<dbReference type="eggNOG" id="KOG3355">
    <property type="taxonomic scope" value="Eukaryota"/>
</dbReference>
<proteinExistence type="predicted"/>
<dbReference type="GO" id="GO:0006879">
    <property type="term" value="P:intracellular iron ion homeostasis"/>
    <property type="evidence" value="ECO:0007669"/>
    <property type="project" value="EnsemblFungi"/>
</dbReference>
<accession>A0A0W4ZL44</accession>
<dbReference type="GO" id="GO:0050660">
    <property type="term" value="F:flavin adenine dinucleotide binding"/>
    <property type="evidence" value="ECO:0007669"/>
    <property type="project" value="TreeGrafter"/>
</dbReference>
<evidence type="ECO:0000256" key="2">
    <source>
        <dbReference type="ARBA" id="ARBA00004569"/>
    </source>
</evidence>
<dbReference type="RefSeq" id="XP_018229205.1">
    <property type="nucleotide sequence ID" value="XM_018374633.1"/>
</dbReference>
<name>A0A0W4ZL44_PNEJ7</name>